<evidence type="ECO:0000313" key="8">
    <source>
        <dbReference type="EMBL" id="SFP66337.1"/>
    </source>
</evidence>
<dbReference type="GO" id="GO:0033585">
    <property type="term" value="P:L-phenylalanine biosynthetic process from chorismate via phenylpyruvate"/>
    <property type="evidence" value="ECO:0007669"/>
    <property type="project" value="TreeGrafter"/>
</dbReference>
<dbReference type="OrthoDB" id="9766445at2"/>
<dbReference type="GO" id="GO:0042802">
    <property type="term" value="F:identical protein binding"/>
    <property type="evidence" value="ECO:0007669"/>
    <property type="project" value="TreeGrafter"/>
</dbReference>
<proteinExistence type="inferred from homology"/>
<evidence type="ECO:0000256" key="3">
    <source>
        <dbReference type="ARBA" id="ARBA00011738"/>
    </source>
</evidence>
<dbReference type="RefSeq" id="WP_093422670.1">
    <property type="nucleotide sequence ID" value="NZ_FOXA01000010.1"/>
</dbReference>
<dbReference type="CDD" id="cd00609">
    <property type="entry name" value="AAT_like"/>
    <property type="match status" value="1"/>
</dbReference>
<reference evidence="8 9" key="1">
    <citation type="submission" date="2016-10" db="EMBL/GenBank/DDBJ databases">
        <authorList>
            <person name="de Groot N.N."/>
        </authorList>
    </citation>
    <scope>NUCLEOTIDE SEQUENCE [LARGE SCALE GENOMIC DNA]</scope>
    <source>
        <strain evidence="8 9">DSM 19547</strain>
    </source>
</reference>
<dbReference type="InterPro" id="IPR004839">
    <property type="entry name" value="Aminotransferase_I/II_large"/>
</dbReference>
<evidence type="ECO:0000256" key="4">
    <source>
        <dbReference type="ARBA" id="ARBA00022576"/>
    </source>
</evidence>
<keyword evidence="6" id="KW-0663">Pyridoxal phosphate</keyword>
<protein>
    <submittedName>
        <fullName evidence="8">Aromatic-amino-acid transaminase</fullName>
    </submittedName>
</protein>
<evidence type="ECO:0000256" key="2">
    <source>
        <dbReference type="ARBA" id="ARBA00007441"/>
    </source>
</evidence>
<evidence type="ECO:0000256" key="1">
    <source>
        <dbReference type="ARBA" id="ARBA00001933"/>
    </source>
</evidence>
<name>A0A1I5S6T0_9RHOB</name>
<dbReference type="InterPro" id="IPR000796">
    <property type="entry name" value="Asp_trans"/>
</dbReference>
<evidence type="ECO:0000256" key="5">
    <source>
        <dbReference type="ARBA" id="ARBA00022679"/>
    </source>
</evidence>
<accession>A0A1I5S6T0</accession>
<evidence type="ECO:0000313" key="9">
    <source>
        <dbReference type="Proteomes" id="UP000199356"/>
    </source>
</evidence>
<dbReference type="AlphaFoldDB" id="A0A1I5S6T0"/>
<dbReference type="STRING" id="441119.SAMN04488047_11069"/>
<feature type="domain" description="Aminotransferase class I/classII large" evidence="7">
    <location>
        <begin position="27"/>
        <end position="383"/>
    </location>
</feature>
<dbReference type="Proteomes" id="UP000199356">
    <property type="component" value="Unassembled WGS sequence"/>
</dbReference>
<gene>
    <name evidence="8" type="ORF">SAMN04488047_11069</name>
</gene>
<dbReference type="GO" id="GO:0030170">
    <property type="term" value="F:pyridoxal phosphate binding"/>
    <property type="evidence" value="ECO:0007669"/>
    <property type="project" value="InterPro"/>
</dbReference>
<keyword evidence="9" id="KW-1185">Reference proteome</keyword>
<comment type="similarity">
    <text evidence="2">Belongs to the class-I pyridoxal-phosphate-dependent aminotransferase family.</text>
</comment>
<dbReference type="SUPFAM" id="SSF53383">
    <property type="entry name" value="PLP-dependent transferases"/>
    <property type="match status" value="1"/>
</dbReference>
<dbReference type="NCBIfam" id="NF006719">
    <property type="entry name" value="PRK09257.1"/>
    <property type="match status" value="1"/>
</dbReference>
<dbReference type="GO" id="GO:0004069">
    <property type="term" value="F:L-aspartate:2-oxoglutarate aminotransferase activity"/>
    <property type="evidence" value="ECO:0007669"/>
    <property type="project" value="TreeGrafter"/>
</dbReference>
<comment type="subunit">
    <text evidence="3">Homodimer.</text>
</comment>
<evidence type="ECO:0000256" key="6">
    <source>
        <dbReference type="ARBA" id="ARBA00022898"/>
    </source>
</evidence>
<dbReference type="GO" id="GO:0004838">
    <property type="term" value="F:L-tyrosine-2-oxoglutarate transaminase activity"/>
    <property type="evidence" value="ECO:0007669"/>
    <property type="project" value="TreeGrafter"/>
</dbReference>
<dbReference type="PRINTS" id="PR00799">
    <property type="entry name" value="TRANSAMINASE"/>
</dbReference>
<dbReference type="EMBL" id="FOXA01000010">
    <property type="protein sequence ID" value="SFP66337.1"/>
    <property type="molecule type" value="Genomic_DNA"/>
</dbReference>
<dbReference type="PANTHER" id="PTHR11879">
    <property type="entry name" value="ASPARTATE AMINOTRANSFERASE"/>
    <property type="match status" value="1"/>
</dbReference>
<organism evidence="8 9">
    <name type="scientific">Tranquillimonas alkanivorans</name>
    <dbReference type="NCBI Taxonomy" id="441119"/>
    <lineage>
        <taxon>Bacteria</taxon>
        <taxon>Pseudomonadati</taxon>
        <taxon>Pseudomonadota</taxon>
        <taxon>Alphaproteobacteria</taxon>
        <taxon>Rhodobacterales</taxon>
        <taxon>Roseobacteraceae</taxon>
        <taxon>Tranquillimonas</taxon>
    </lineage>
</organism>
<evidence type="ECO:0000259" key="7">
    <source>
        <dbReference type="Pfam" id="PF00155"/>
    </source>
</evidence>
<dbReference type="Gene3D" id="3.40.640.10">
    <property type="entry name" value="Type I PLP-dependent aspartate aminotransferase-like (Major domain)"/>
    <property type="match status" value="1"/>
</dbReference>
<comment type="cofactor">
    <cofactor evidence="1">
        <name>pyridoxal 5'-phosphate</name>
        <dbReference type="ChEBI" id="CHEBI:597326"/>
    </cofactor>
</comment>
<dbReference type="Pfam" id="PF00155">
    <property type="entry name" value="Aminotran_1_2"/>
    <property type="match status" value="1"/>
</dbReference>
<dbReference type="InterPro" id="IPR015422">
    <property type="entry name" value="PyrdxlP-dep_Trfase_small"/>
</dbReference>
<dbReference type="InterPro" id="IPR015424">
    <property type="entry name" value="PyrdxlP-dep_Trfase"/>
</dbReference>
<dbReference type="Gene3D" id="3.90.1150.10">
    <property type="entry name" value="Aspartate Aminotransferase, domain 1"/>
    <property type="match status" value="1"/>
</dbReference>
<sequence>MFEALKPGQPDPLLALIAAHAADRRADKVDLGVGVYRDAEGRTPVMRAVKAAEHRLAETQETKAYLGPAGNAAFLDAMADLTFGVARPSPERMGALQTPGGTAALRMAAEVVRIADPAARVWLLEPTWPNHPPIFAAAGLSIERIAYAPAPGARPDVAAILDELRDARPGDVVVLQGACHNPTGQDLTGEDWAALAAFLNRRCLVPLIDQAYQGLGDGLDADAAGLRYLAGRVPEMLVTVSCSKNFGLYRERTGGVFVLSEGDGAANAAAAVAREARGMYSMPPDHGAALVAEILNDPDLARTWREELETMRVRLADLRKALAASHPALEPAGTGRGMFALLPINPDGVEALRTRHGIYMPGNGRINIGGLRQETLWQVAEHLGAACLPTRSAA</sequence>
<keyword evidence="4" id="KW-0032">Aminotransferase</keyword>
<dbReference type="InterPro" id="IPR015421">
    <property type="entry name" value="PyrdxlP-dep_Trfase_major"/>
</dbReference>
<dbReference type="PANTHER" id="PTHR11879:SF22">
    <property type="entry name" value="ASPARTATE AMINOTRANSFERASE, MITOCHONDRIAL"/>
    <property type="match status" value="1"/>
</dbReference>
<keyword evidence="5" id="KW-0808">Transferase</keyword>
<dbReference type="GO" id="GO:0005829">
    <property type="term" value="C:cytosol"/>
    <property type="evidence" value="ECO:0007669"/>
    <property type="project" value="TreeGrafter"/>
</dbReference>